<organism evidence="1 2">
    <name type="scientific">Araneus ventricosus</name>
    <name type="common">Orbweaver spider</name>
    <name type="synonym">Epeira ventricosa</name>
    <dbReference type="NCBI Taxonomy" id="182803"/>
    <lineage>
        <taxon>Eukaryota</taxon>
        <taxon>Metazoa</taxon>
        <taxon>Ecdysozoa</taxon>
        <taxon>Arthropoda</taxon>
        <taxon>Chelicerata</taxon>
        <taxon>Arachnida</taxon>
        <taxon>Araneae</taxon>
        <taxon>Araneomorphae</taxon>
        <taxon>Entelegynae</taxon>
        <taxon>Araneoidea</taxon>
        <taxon>Araneidae</taxon>
        <taxon>Araneus</taxon>
    </lineage>
</organism>
<dbReference type="Proteomes" id="UP000499080">
    <property type="component" value="Unassembled WGS sequence"/>
</dbReference>
<proteinExistence type="predicted"/>
<gene>
    <name evidence="1" type="ORF">AVEN_79322_1</name>
</gene>
<dbReference type="EMBL" id="BGPR01004055">
    <property type="protein sequence ID" value="GBM95417.1"/>
    <property type="molecule type" value="Genomic_DNA"/>
</dbReference>
<dbReference type="AlphaFoldDB" id="A0A4Y2JZX6"/>
<protein>
    <submittedName>
        <fullName evidence="1">Uncharacterized protein</fullName>
    </submittedName>
</protein>
<evidence type="ECO:0000313" key="1">
    <source>
        <dbReference type="EMBL" id="GBM95417.1"/>
    </source>
</evidence>
<keyword evidence="2" id="KW-1185">Reference proteome</keyword>
<accession>A0A4Y2JZX6</accession>
<evidence type="ECO:0000313" key="2">
    <source>
        <dbReference type="Proteomes" id="UP000499080"/>
    </source>
</evidence>
<reference evidence="1 2" key="1">
    <citation type="journal article" date="2019" name="Sci. Rep.">
        <title>Orb-weaving spider Araneus ventricosus genome elucidates the spidroin gene catalogue.</title>
        <authorList>
            <person name="Kono N."/>
            <person name="Nakamura H."/>
            <person name="Ohtoshi R."/>
            <person name="Moran D.A.P."/>
            <person name="Shinohara A."/>
            <person name="Yoshida Y."/>
            <person name="Fujiwara M."/>
            <person name="Mori M."/>
            <person name="Tomita M."/>
            <person name="Arakawa K."/>
        </authorList>
    </citation>
    <scope>NUCLEOTIDE SEQUENCE [LARGE SCALE GENOMIC DNA]</scope>
</reference>
<sequence>MRAQFEVLILRVTSIQYCLVSQNGQVFENWRSASRTEIRTPDLAAMEITVDHQDDNHEVQRPTDWPVQPDYVCFLLCAIRYDQDVTSTVLNSFLIA</sequence>
<name>A0A4Y2JZX6_ARAVE</name>
<comment type="caution">
    <text evidence="1">The sequence shown here is derived from an EMBL/GenBank/DDBJ whole genome shotgun (WGS) entry which is preliminary data.</text>
</comment>